<proteinExistence type="predicted"/>
<accession>W7X034</accession>
<evidence type="ECO:0000313" key="2">
    <source>
        <dbReference type="Proteomes" id="UP000009168"/>
    </source>
</evidence>
<dbReference type="RefSeq" id="XP_012654967.1">
    <property type="nucleotide sequence ID" value="XM_012799513.1"/>
</dbReference>
<protein>
    <submittedName>
        <fullName evidence="1">Uncharacterized protein</fullName>
    </submittedName>
</protein>
<dbReference type="KEGG" id="tet:TTHERM_000353539"/>
<name>W7X034_TETTS</name>
<dbReference type="GeneID" id="24438570"/>
<dbReference type="EMBL" id="GG662523">
    <property type="protein sequence ID" value="EWS72470.1"/>
    <property type="molecule type" value="Genomic_DNA"/>
</dbReference>
<dbReference type="AlphaFoldDB" id="W7X034"/>
<reference evidence="2" key="1">
    <citation type="journal article" date="2006" name="PLoS Biol.">
        <title>Macronuclear genome sequence of the ciliate Tetrahymena thermophila, a model eukaryote.</title>
        <authorList>
            <person name="Eisen J.A."/>
            <person name="Coyne R.S."/>
            <person name="Wu M."/>
            <person name="Wu D."/>
            <person name="Thiagarajan M."/>
            <person name="Wortman J.R."/>
            <person name="Badger J.H."/>
            <person name="Ren Q."/>
            <person name="Amedeo P."/>
            <person name="Jones K.M."/>
            <person name="Tallon L.J."/>
            <person name="Delcher A.L."/>
            <person name="Salzberg S.L."/>
            <person name="Silva J.C."/>
            <person name="Haas B.J."/>
            <person name="Majoros W.H."/>
            <person name="Farzad M."/>
            <person name="Carlton J.M."/>
            <person name="Smith R.K. Jr."/>
            <person name="Garg J."/>
            <person name="Pearlman R.E."/>
            <person name="Karrer K.M."/>
            <person name="Sun L."/>
            <person name="Manning G."/>
            <person name="Elde N.C."/>
            <person name="Turkewitz A.P."/>
            <person name="Asai D.J."/>
            <person name="Wilkes D.E."/>
            <person name="Wang Y."/>
            <person name="Cai H."/>
            <person name="Collins K."/>
            <person name="Stewart B.A."/>
            <person name="Lee S.R."/>
            <person name="Wilamowska K."/>
            <person name="Weinberg Z."/>
            <person name="Ruzzo W.L."/>
            <person name="Wloga D."/>
            <person name="Gaertig J."/>
            <person name="Frankel J."/>
            <person name="Tsao C.-C."/>
            <person name="Gorovsky M.A."/>
            <person name="Keeling P.J."/>
            <person name="Waller R.F."/>
            <person name="Patron N.J."/>
            <person name="Cherry J.M."/>
            <person name="Stover N.A."/>
            <person name="Krieger C.J."/>
            <person name="del Toro C."/>
            <person name="Ryder H.F."/>
            <person name="Williamson S.C."/>
            <person name="Barbeau R.A."/>
            <person name="Hamilton E.P."/>
            <person name="Orias E."/>
        </authorList>
    </citation>
    <scope>NUCLEOTIDE SEQUENCE [LARGE SCALE GENOMIC DNA]</scope>
    <source>
        <strain evidence="2">SB210</strain>
    </source>
</reference>
<sequence length="181" mass="21945">MTLYGWKKWVIFCKIKFRSPETSKSQLNKIIISRTFYLYTDDTEKNGTFQNFFQIAQSLTTTCYIYNINNYLHSQFNILKFNLSSFCIQAKLIKLIYVKYILSFFPTQNYDIPQRQIYQNRSHLIIHSMEIVQKIMFQTSCFFARNIICFMLDILYQPYLLNKILFTFIRNEKIFLKDNKK</sequence>
<dbReference type="InParanoid" id="W7X034"/>
<dbReference type="Proteomes" id="UP000009168">
    <property type="component" value="Unassembled WGS sequence"/>
</dbReference>
<keyword evidence="2" id="KW-1185">Reference proteome</keyword>
<evidence type="ECO:0000313" key="1">
    <source>
        <dbReference type="EMBL" id="EWS72470.1"/>
    </source>
</evidence>
<organism evidence="1 2">
    <name type="scientific">Tetrahymena thermophila (strain SB210)</name>
    <dbReference type="NCBI Taxonomy" id="312017"/>
    <lineage>
        <taxon>Eukaryota</taxon>
        <taxon>Sar</taxon>
        <taxon>Alveolata</taxon>
        <taxon>Ciliophora</taxon>
        <taxon>Intramacronucleata</taxon>
        <taxon>Oligohymenophorea</taxon>
        <taxon>Hymenostomatida</taxon>
        <taxon>Tetrahymenina</taxon>
        <taxon>Tetrahymenidae</taxon>
        <taxon>Tetrahymena</taxon>
    </lineage>
</organism>
<gene>
    <name evidence="1" type="ORF">TTHERM_000353539</name>
</gene>